<reference evidence="4" key="1">
    <citation type="journal article" date="2016" name="Genome Announc.">
        <title>Complete genome sequence of Alkaliphilus metalliredigens strain QYMF, an alkaliphilic and metal-reducing bacterium isolated from borax-contaminated leachate ponds.</title>
        <authorList>
            <person name="Hwang C."/>
            <person name="Copeland A."/>
            <person name="Lucas S."/>
            <person name="Lapidus A."/>
            <person name="Barry K."/>
            <person name="Detter J.C."/>
            <person name="Glavina Del Rio T."/>
            <person name="Hammon N."/>
            <person name="Israni S."/>
            <person name="Dalin E."/>
            <person name="Tice H."/>
            <person name="Pitluck S."/>
            <person name="Chertkov O."/>
            <person name="Brettin T."/>
            <person name="Bruce D."/>
            <person name="Han C."/>
            <person name="Schmutz J."/>
            <person name="Larimer F."/>
            <person name="Land M.L."/>
            <person name="Hauser L."/>
            <person name="Kyrpides N."/>
            <person name="Mikhailova N."/>
            <person name="Ye Q."/>
            <person name="Zhou J."/>
            <person name="Richardson P."/>
            <person name="Fields M.W."/>
        </authorList>
    </citation>
    <scope>NUCLEOTIDE SEQUENCE [LARGE SCALE GENOMIC DNA]</scope>
    <source>
        <strain evidence="4">QYMF</strain>
    </source>
</reference>
<accession>A6TJC0</accession>
<dbReference type="EMBL" id="CP000724">
    <property type="protein sequence ID" value="ABR46288.1"/>
    <property type="molecule type" value="Genomic_DNA"/>
</dbReference>
<gene>
    <name evidence="3" type="ordered locus">Amet_0045</name>
</gene>
<feature type="domain" description="HMA" evidence="2">
    <location>
        <begin position="1"/>
        <end position="66"/>
    </location>
</feature>
<dbReference type="PROSITE" id="PS01047">
    <property type="entry name" value="HMA_1"/>
    <property type="match status" value="1"/>
</dbReference>
<sequence length="71" mass="7859">MQKKIFIEGMTCGHCVGHVKRGLEEVTGVNEVKVDLEEKNAVVDLQEIVTEESLKSAIEEAGYKVVKIESI</sequence>
<name>A6TJC0_ALKMQ</name>
<dbReference type="SUPFAM" id="SSF55008">
    <property type="entry name" value="HMA, heavy metal-associated domain"/>
    <property type="match status" value="1"/>
</dbReference>
<dbReference type="PROSITE" id="PS50846">
    <property type="entry name" value="HMA_2"/>
    <property type="match status" value="1"/>
</dbReference>
<dbReference type="InterPro" id="IPR017969">
    <property type="entry name" value="Heavy-metal-associated_CS"/>
</dbReference>
<evidence type="ECO:0000313" key="4">
    <source>
        <dbReference type="Proteomes" id="UP000001572"/>
    </source>
</evidence>
<dbReference type="RefSeq" id="WP_011971197.1">
    <property type="nucleotide sequence ID" value="NC_009633.1"/>
</dbReference>
<dbReference type="Gene3D" id="3.30.70.100">
    <property type="match status" value="1"/>
</dbReference>
<protein>
    <submittedName>
        <fullName evidence="3">Heavy metal transport/detoxification protein</fullName>
    </submittedName>
</protein>
<dbReference type="OrthoDB" id="9813965at2"/>
<dbReference type="InterPro" id="IPR006121">
    <property type="entry name" value="HMA_dom"/>
</dbReference>
<dbReference type="FunFam" id="3.30.70.100:FF:000001">
    <property type="entry name" value="ATPase copper transporting beta"/>
    <property type="match status" value="1"/>
</dbReference>
<keyword evidence="4" id="KW-1185">Reference proteome</keyword>
<proteinExistence type="predicted"/>
<evidence type="ECO:0000256" key="1">
    <source>
        <dbReference type="ARBA" id="ARBA00022723"/>
    </source>
</evidence>
<dbReference type="PRINTS" id="PR00944">
    <property type="entry name" value="CUEXPORT"/>
</dbReference>
<dbReference type="Proteomes" id="UP000001572">
    <property type="component" value="Chromosome"/>
</dbReference>
<dbReference type="GO" id="GO:0005507">
    <property type="term" value="F:copper ion binding"/>
    <property type="evidence" value="ECO:0007669"/>
    <property type="project" value="InterPro"/>
</dbReference>
<evidence type="ECO:0000313" key="3">
    <source>
        <dbReference type="EMBL" id="ABR46288.1"/>
    </source>
</evidence>
<dbReference type="GO" id="GO:0006825">
    <property type="term" value="P:copper ion transport"/>
    <property type="evidence" value="ECO:0007669"/>
    <property type="project" value="InterPro"/>
</dbReference>
<dbReference type="STRING" id="293826.Amet_0045"/>
<evidence type="ECO:0000259" key="2">
    <source>
        <dbReference type="PROSITE" id="PS50846"/>
    </source>
</evidence>
<dbReference type="eggNOG" id="COG2608">
    <property type="taxonomic scope" value="Bacteria"/>
</dbReference>
<dbReference type="KEGG" id="amt:Amet_0045"/>
<dbReference type="AlphaFoldDB" id="A6TJC0"/>
<organism evidence="3 4">
    <name type="scientific">Alkaliphilus metalliredigens (strain QYMF)</name>
    <dbReference type="NCBI Taxonomy" id="293826"/>
    <lineage>
        <taxon>Bacteria</taxon>
        <taxon>Bacillati</taxon>
        <taxon>Bacillota</taxon>
        <taxon>Clostridia</taxon>
        <taxon>Peptostreptococcales</taxon>
        <taxon>Natronincolaceae</taxon>
        <taxon>Alkaliphilus</taxon>
    </lineage>
</organism>
<dbReference type="InterPro" id="IPR036163">
    <property type="entry name" value="HMA_dom_sf"/>
</dbReference>
<dbReference type="HOGENOM" id="CLU_134973_10_4_9"/>
<dbReference type="CDD" id="cd00371">
    <property type="entry name" value="HMA"/>
    <property type="match status" value="1"/>
</dbReference>
<keyword evidence="1" id="KW-0479">Metal-binding</keyword>
<dbReference type="InterPro" id="IPR000428">
    <property type="entry name" value="Cu-bd"/>
</dbReference>
<dbReference type="Pfam" id="PF00403">
    <property type="entry name" value="HMA"/>
    <property type="match status" value="1"/>
</dbReference>